<evidence type="ECO:0000313" key="3">
    <source>
        <dbReference type="EMBL" id="GAA4968513.1"/>
    </source>
</evidence>
<gene>
    <name evidence="3" type="ORF">GCM10023225_08490</name>
</gene>
<dbReference type="PANTHER" id="PTHR37836:SF3">
    <property type="entry name" value="ENDOGLUCANASE"/>
    <property type="match status" value="1"/>
</dbReference>
<dbReference type="InterPro" id="IPR025277">
    <property type="entry name" value="Apiosidase-like_cat_dom"/>
</dbReference>
<proteinExistence type="predicted"/>
<reference evidence="4" key="1">
    <citation type="journal article" date="2019" name="Int. J. Syst. Evol. Microbiol.">
        <title>The Global Catalogue of Microorganisms (GCM) 10K type strain sequencing project: providing services to taxonomists for standard genome sequencing and annotation.</title>
        <authorList>
            <consortium name="The Broad Institute Genomics Platform"/>
            <consortium name="The Broad Institute Genome Sequencing Center for Infectious Disease"/>
            <person name="Wu L."/>
            <person name="Ma J."/>
        </authorList>
    </citation>
    <scope>NUCLEOTIDE SEQUENCE [LARGE SCALE GENOMIC DNA]</scope>
    <source>
        <strain evidence="4">JCM 18126</strain>
    </source>
</reference>
<dbReference type="Gene3D" id="3.20.20.80">
    <property type="entry name" value="Glycosidases"/>
    <property type="match status" value="1"/>
</dbReference>
<dbReference type="RefSeq" id="WP_345711127.1">
    <property type="nucleotide sequence ID" value="NZ_BAABIL010000109.1"/>
</dbReference>
<organism evidence="3 4">
    <name type="scientific">Kineococcus glutinatus</name>
    <dbReference type="NCBI Taxonomy" id="1070872"/>
    <lineage>
        <taxon>Bacteria</taxon>
        <taxon>Bacillati</taxon>
        <taxon>Actinomycetota</taxon>
        <taxon>Actinomycetes</taxon>
        <taxon>Kineosporiales</taxon>
        <taxon>Kineosporiaceae</taxon>
        <taxon>Kineococcus</taxon>
    </lineage>
</organism>
<name>A0ABP9HDS2_9ACTN</name>
<feature type="domain" description="Apiosidase-like catalytic" evidence="1">
    <location>
        <begin position="118"/>
        <end position="438"/>
    </location>
</feature>
<dbReference type="Gene3D" id="2.60.40.10">
    <property type="entry name" value="Immunoglobulins"/>
    <property type="match status" value="1"/>
</dbReference>
<dbReference type="InterPro" id="IPR032260">
    <property type="entry name" value="DUF5060"/>
</dbReference>
<protein>
    <submittedName>
        <fullName evidence="3">DUF4038 domain-containing protein</fullName>
    </submittedName>
</protein>
<sequence length="523" mass="56809">MPPAQPLTAHGAWRETELRLTATGTCANPYTDVDVWVDFTHDDGTSLRRPAFYDGEEDGRPTWGVRFASPVAAGRWRWRSDASTADPGLTGVEGAVRVEAGGASTRFERRGFWRTSPDAHNLVHADGTPAVLVGDTAWALPWRATREQAEVYAADRQAKGFNAVLLMSVQPDMGAEGPQDRTADEGFARGFHDLPGGTITDLDVGYFRYLDALVDTLVAHDVVPVWQPVFQGFGWKGLGVAGTVVPPEQYARYCRYLVARYGARPAVWLVGADGSGHEPQVAAGGAEVHAWDCYEQPTGIHYRPHAGNDAHQDADWLDFQWCQTGHLGDHFPERVADMARNLPVKAVANGEPSYEGTADLGRAAGWWQGHEAWANLCAGGTMGVVYGAGSLWQWKLHPDEPGQSDRFAAPGCGWREALDLEGSRYVGMVGRILDGLPLLGARPSWQQTLNPRGLLVPGVFFLTYAEDGGPLRVLDAGPLPEPYRVVDPRTGDVLSQGVLTDVQGTIEAPAGAPLLYVFCEDFR</sequence>
<feature type="domain" description="DUF5060" evidence="2">
    <location>
        <begin position="12"/>
        <end position="81"/>
    </location>
</feature>
<dbReference type="EMBL" id="BAABIL010000109">
    <property type="protein sequence ID" value="GAA4968513.1"/>
    <property type="molecule type" value="Genomic_DNA"/>
</dbReference>
<evidence type="ECO:0000259" key="2">
    <source>
        <dbReference type="Pfam" id="PF16586"/>
    </source>
</evidence>
<dbReference type="InterPro" id="IPR017853">
    <property type="entry name" value="GH"/>
</dbReference>
<dbReference type="InterPro" id="IPR013783">
    <property type="entry name" value="Ig-like_fold"/>
</dbReference>
<dbReference type="Proteomes" id="UP001501195">
    <property type="component" value="Unassembled WGS sequence"/>
</dbReference>
<accession>A0ABP9HDS2</accession>
<evidence type="ECO:0000259" key="1">
    <source>
        <dbReference type="Pfam" id="PF13204"/>
    </source>
</evidence>
<dbReference type="SUPFAM" id="SSF51445">
    <property type="entry name" value="(Trans)glycosidases"/>
    <property type="match status" value="1"/>
</dbReference>
<keyword evidence="4" id="KW-1185">Reference proteome</keyword>
<dbReference type="Pfam" id="PF13204">
    <property type="entry name" value="Apiosidase"/>
    <property type="match status" value="1"/>
</dbReference>
<evidence type="ECO:0000313" key="4">
    <source>
        <dbReference type="Proteomes" id="UP001501195"/>
    </source>
</evidence>
<comment type="caution">
    <text evidence="3">The sequence shown here is derived from an EMBL/GenBank/DDBJ whole genome shotgun (WGS) entry which is preliminary data.</text>
</comment>
<dbReference type="Pfam" id="PF16586">
    <property type="entry name" value="DUF5060"/>
    <property type="match status" value="1"/>
</dbReference>
<dbReference type="PANTHER" id="PTHR37836">
    <property type="entry name" value="LMO1036 PROTEIN"/>
    <property type="match status" value="1"/>
</dbReference>